<evidence type="ECO:0008006" key="3">
    <source>
        <dbReference type="Google" id="ProtNLM"/>
    </source>
</evidence>
<organism evidence="1 2">
    <name type="scientific">Halopseudomonas pachastrellae</name>
    <dbReference type="NCBI Taxonomy" id="254161"/>
    <lineage>
        <taxon>Bacteria</taxon>
        <taxon>Pseudomonadati</taxon>
        <taxon>Pseudomonadota</taxon>
        <taxon>Gammaproteobacteria</taxon>
        <taxon>Pseudomonadales</taxon>
        <taxon>Pseudomonadaceae</taxon>
        <taxon>Halopseudomonas</taxon>
    </lineage>
</organism>
<dbReference type="RefSeq" id="WP_083724727.1">
    <property type="nucleotide sequence ID" value="NZ_FOUD01000013.1"/>
</dbReference>
<name>A0A1S8DIM2_9GAMM</name>
<dbReference type="InterPro" id="IPR029058">
    <property type="entry name" value="AB_hydrolase_fold"/>
</dbReference>
<dbReference type="Proteomes" id="UP000242847">
    <property type="component" value="Unassembled WGS sequence"/>
</dbReference>
<dbReference type="PROSITE" id="PS51257">
    <property type="entry name" value="PROKAR_LIPOPROTEIN"/>
    <property type="match status" value="1"/>
</dbReference>
<comment type="caution">
    <text evidence="1">The sequence shown here is derived from an EMBL/GenBank/DDBJ whole genome shotgun (WGS) entry which is preliminary data.</text>
</comment>
<keyword evidence="2" id="KW-1185">Reference proteome</keyword>
<proteinExistence type="predicted"/>
<reference evidence="1 2" key="1">
    <citation type="submission" date="2017-01" db="EMBL/GenBank/DDBJ databases">
        <title>Draft genome sequence of Pseudomonas pachastrellae type strain CCUG 46540T from a deep sea.</title>
        <authorList>
            <person name="Gomila M."/>
            <person name="Mulet M."/>
            <person name="Lalucat J."/>
            <person name="Garcia-Valdes E."/>
        </authorList>
    </citation>
    <scope>NUCLEOTIDE SEQUENCE [LARGE SCALE GENOMIC DNA]</scope>
    <source>
        <strain evidence="1 2">CCUG 46540</strain>
    </source>
</reference>
<sequence>MNPLKRPTLLALLVGSIGLTGCLGSSNDSDDPDPRPQQVRINQGFFTIDESALPFDALAPVAPYTTTSRWSGVLDGAAYRVEVPENWNGYLVMWAHGYRGTGAALTVDNPPMRQYLIDNGYAWAASSYSTNFYDVRAGVEDTNALALAFTDIAAENGRTLAEPTKYYITGASMGGHVTAAAVERETLDTANNVVEYSAAAPFCGVVGDTELFNYFGGYNLALFALAGVPADSFPVAPADAATKVAAARAALWVDYDANPNANGLTTEGLGLYQTLKNLSGGERPIYPLSFGGFQDLLQSFAGSDGTVDGIFQESVINTEGLTYRFQTELGQPQTTDEINFNAAILKADADVDSVNALRSDGLRWVPKVNGEFDVPVLTAHTIGDLFVPILMEQVYRQRAEDQGSADNLVQRAIRAPGHCDFTMTEWTQTLADLLTWEQTGVKPGGDDWLTPATVADPAFGCTYTNNAGEIPGNVERSLMPPCPAPL</sequence>
<dbReference type="STRING" id="254161.SAMN05216256_11362"/>
<dbReference type="OrthoDB" id="7197847at2"/>
<dbReference type="EMBL" id="MUBC01000005">
    <property type="protein sequence ID" value="ONM45255.1"/>
    <property type="molecule type" value="Genomic_DNA"/>
</dbReference>
<evidence type="ECO:0000313" key="1">
    <source>
        <dbReference type="EMBL" id="ONM45255.1"/>
    </source>
</evidence>
<protein>
    <recommendedName>
        <fullName evidence="3">Alpha/beta hydrolase</fullName>
    </recommendedName>
</protein>
<dbReference type="Gene3D" id="3.40.50.1820">
    <property type="entry name" value="alpha/beta hydrolase"/>
    <property type="match status" value="1"/>
</dbReference>
<evidence type="ECO:0000313" key="2">
    <source>
        <dbReference type="Proteomes" id="UP000242847"/>
    </source>
</evidence>
<gene>
    <name evidence="1" type="ORF">BXT89_03465</name>
</gene>
<accession>A0A1S8DIM2</accession>
<dbReference type="SUPFAM" id="SSF53474">
    <property type="entry name" value="alpha/beta-Hydrolases"/>
    <property type="match status" value="1"/>
</dbReference>
<dbReference type="AlphaFoldDB" id="A0A1S8DIM2"/>